<dbReference type="PANTHER" id="PTHR34220:SF7">
    <property type="entry name" value="SENSOR HISTIDINE KINASE YPDA"/>
    <property type="match status" value="1"/>
</dbReference>
<feature type="transmembrane region" description="Helical" evidence="2">
    <location>
        <begin position="38"/>
        <end position="62"/>
    </location>
</feature>
<dbReference type="PATRIC" id="fig|188932.3.peg.2056"/>
<feature type="coiled-coil region" evidence="1">
    <location>
        <begin position="137"/>
        <end position="164"/>
    </location>
</feature>
<evidence type="ECO:0000313" key="4">
    <source>
        <dbReference type="EMBL" id="AMP98872.1"/>
    </source>
</evidence>
<dbReference type="EMBL" id="CP014504">
    <property type="protein sequence ID" value="AMP98872.1"/>
    <property type="molecule type" value="Genomic_DNA"/>
</dbReference>
<dbReference type="RefSeq" id="WP_068399890.1">
    <property type="nucleotide sequence ID" value="NZ_CP014504.1"/>
</dbReference>
<organism evidence="4 5">
    <name type="scientific">Pedobacter cryoconitis</name>
    <dbReference type="NCBI Taxonomy" id="188932"/>
    <lineage>
        <taxon>Bacteria</taxon>
        <taxon>Pseudomonadati</taxon>
        <taxon>Bacteroidota</taxon>
        <taxon>Sphingobacteriia</taxon>
        <taxon>Sphingobacteriales</taxon>
        <taxon>Sphingobacteriaceae</taxon>
        <taxon>Pedobacter</taxon>
    </lineage>
</organism>
<gene>
    <name evidence="4" type="ORF">AY601_1966</name>
</gene>
<dbReference type="InterPro" id="IPR010559">
    <property type="entry name" value="Sig_transdc_His_kin_internal"/>
</dbReference>
<feature type="domain" description="Signal transduction histidine kinase internal region" evidence="3">
    <location>
        <begin position="156"/>
        <end position="236"/>
    </location>
</feature>
<evidence type="ECO:0000313" key="5">
    <source>
        <dbReference type="Proteomes" id="UP000071561"/>
    </source>
</evidence>
<dbReference type="InterPro" id="IPR036890">
    <property type="entry name" value="HATPase_C_sf"/>
</dbReference>
<evidence type="ECO:0000259" key="3">
    <source>
        <dbReference type="Pfam" id="PF06580"/>
    </source>
</evidence>
<dbReference type="Gene3D" id="3.30.565.10">
    <property type="entry name" value="Histidine kinase-like ATPase, C-terminal domain"/>
    <property type="match status" value="1"/>
</dbReference>
<keyword evidence="2" id="KW-0472">Membrane</keyword>
<evidence type="ECO:0000256" key="2">
    <source>
        <dbReference type="SAM" id="Phobius"/>
    </source>
</evidence>
<keyword evidence="5" id="KW-1185">Reference proteome</keyword>
<keyword evidence="1" id="KW-0175">Coiled coil</keyword>
<dbReference type="AlphaFoldDB" id="A0A127VBU8"/>
<name>A0A127VBU8_9SPHI</name>
<feature type="transmembrane region" description="Helical" evidence="2">
    <location>
        <begin position="111"/>
        <end position="136"/>
    </location>
</feature>
<accession>A0A127VBU8</accession>
<proteinExistence type="predicted"/>
<protein>
    <recommendedName>
        <fullName evidence="3">Signal transduction histidine kinase internal region domain-containing protein</fullName>
    </recommendedName>
</protein>
<dbReference type="PANTHER" id="PTHR34220">
    <property type="entry name" value="SENSOR HISTIDINE KINASE YPDA"/>
    <property type="match status" value="1"/>
</dbReference>
<dbReference type="Proteomes" id="UP000071561">
    <property type="component" value="Chromosome"/>
</dbReference>
<sequence length="377" mass="44005">MQVSIRQRLIFYHFIFWLIYFSLYSVNEFVNIPETYFFSLPDVLVTQIPNLIIVYLSIYLFLKYTIPNKPIALIIGILLIHIVNCIDWYIVENHITPFINVNPGPVAPPQGFYAIQSAVAYLTMKYMIFGFAYAFAVKMIRHERKRNRLEKERLEAEYAFLRAQINPHFLNNTLNFFYAKALPLSDGLSDAIMTLSQIMRYSLDRNDGNRMVMLSDELGHVRNVIKLNQMRFSNRLQIDIDFGITSSSIQIVPLIIITIVENILKHGNCTLPDDPAKIRLSISEDGCFILLNTYNKRSEWAAEHSSGIGVENIRKRIAHHYRNDYELIIDNNDIFYSLSLKLPVFHKVEFYTSKDDQLNNEKVEWARLFAKKKLNLS</sequence>
<reference evidence="4 5" key="1">
    <citation type="submission" date="2016-03" db="EMBL/GenBank/DDBJ databases">
        <title>Complete genome sequence of Pedobacter cryoconitis PAMC 27485.</title>
        <authorList>
            <person name="Lee J."/>
            <person name="Kim O.-S."/>
        </authorList>
    </citation>
    <scope>NUCLEOTIDE SEQUENCE [LARGE SCALE GENOMIC DNA]</scope>
    <source>
        <strain evidence="4 5">PAMC 27485</strain>
    </source>
</reference>
<feature type="transmembrane region" description="Helical" evidence="2">
    <location>
        <begin position="9"/>
        <end position="26"/>
    </location>
</feature>
<keyword evidence="2" id="KW-0812">Transmembrane</keyword>
<dbReference type="InterPro" id="IPR050640">
    <property type="entry name" value="Bact_2-comp_sensor_kinase"/>
</dbReference>
<evidence type="ECO:0000256" key="1">
    <source>
        <dbReference type="SAM" id="Coils"/>
    </source>
</evidence>
<dbReference type="OrthoDB" id="9809908at2"/>
<dbReference type="Pfam" id="PF06580">
    <property type="entry name" value="His_kinase"/>
    <property type="match status" value="1"/>
</dbReference>
<dbReference type="GO" id="GO:0016020">
    <property type="term" value="C:membrane"/>
    <property type="evidence" value="ECO:0007669"/>
    <property type="project" value="InterPro"/>
</dbReference>
<dbReference type="KEGG" id="pcm:AY601_1966"/>
<dbReference type="GO" id="GO:0000155">
    <property type="term" value="F:phosphorelay sensor kinase activity"/>
    <property type="evidence" value="ECO:0007669"/>
    <property type="project" value="InterPro"/>
</dbReference>
<keyword evidence="2" id="KW-1133">Transmembrane helix</keyword>
<feature type="transmembrane region" description="Helical" evidence="2">
    <location>
        <begin position="71"/>
        <end position="91"/>
    </location>
</feature>